<accession>K1VUJ4</accession>
<evidence type="ECO:0000256" key="1">
    <source>
        <dbReference type="SAM" id="MobiDB-lite"/>
    </source>
</evidence>
<gene>
    <name evidence="3" type="ORF">A1Q2_01616</name>
</gene>
<dbReference type="STRING" id="1220162.K1VUJ4"/>
<dbReference type="InterPro" id="IPR040922">
    <property type="entry name" value="Ribosomal_mL59_dom"/>
</dbReference>
<evidence type="ECO:0000259" key="2">
    <source>
        <dbReference type="Pfam" id="PF18126"/>
    </source>
</evidence>
<feature type="region of interest" description="Disordered" evidence="1">
    <location>
        <begin position="77"/>
        <end position="104"/>
    </location>
</feature>
<dbReference type="eggNOG" id="ENOG502SFGR">
    <property type="taxonomic scope" value="Eukaryota"/>
</dbReference>
<dbReference type="HOGENOM" id="CLU_1504510_0_0_1"/>
<sequence>MFGLSRRMFSTTARVANQIAQSPAHVTPDVLPPVLVRLIQRSIAGREDAKSIDLPNPFLPSNGTTIPCPALKCLPQPRVASQRAQRSEQGNHDSDDEQAASSPRLRFRTSNLSFEFFEVTADMQAERLVVPGMDPAPPTEAAAAAWPSGTVINWVGEYKPKEYKSIYANRRQLFKGHKRERERAERKAEVDGRLETMDARIAEWKAEVAENKANSRSTLPF</sequence>
<name>K1VUJ4_TRIAC</name>
<reference evidence="3 4" key="1">
    <citation type="journal article" date="2012" name="Eukaryot. Cell">
        <title>Genome sequence of the Trichosporon asahii environmental strain CBS 8904.</title>
        <authorList>
            <person name="Yang R.Y."/>
            <person name="Li H.T."/>
            <person name="Zhu H."/>
            <person name="Zhou G.P."/>
            <person name="Wang M."/>
            <person name="Wang L."/>
        </authorList>
    </citation>
    <scope>NUCLEOTIDE SEQUENCE [LARGE SCALE GENOMIC DNA]</scope>
    <source>
        <strain evidence="3 4">CBS 8904</strain>
    </source>
</reference>
<dbReference type="OMA" id="GHAWERF"/>
<comment type="caution">
    <text evidence="3">The sequence shown here is derived from an EMBL/GenBank/DDBJ whole genome shotgun (WGS) entry which is preliminary data.</text>
</comment>
<dbReference type="Proteomes" id="UP000006757">
    <property type="component" value="Unassembled WGS sequence"/>
</dbReference>
<organism evidence="3 4">
    <name type="scientific">Trichosporon asahii var. asahii (strain CBS 8904)</name>
    <name type="common">Yeast</name>
    <dbReference type="NCBI Taxonomy" id="1220162"/>
    <lineage>
        <taxon>Eukaryota</taxon>
        <taxon>Fungi</taxon>
        <taxon>Dikarya</taxon>
        <taxon>Basidiomycota</taxon>
        <taxon>Agaricomycotina</taxon>
        <taxon>Tremellomycetes</taxon>
        <taxon>Trichosporonales</taxon>
        <taxon>Trichosporonaceae</taxon>
        <taxon>Trichosporon</taxon>
    </lineage>
</organism>
<dbReference type="AlphaFoldDB" id="K1VUJ4"/>
<evidence type="ECO:0000313" key="4">
    <source>
        <dbReference type="Proteomes" id="UP000006757"/>
    </source>
</evidence>
<dbReference type="InParanoid" id="K1VUJ4"/>
<feature type="domain" description="Large ribosomal subunit protein mL59" evidence="2">
    <location>
        <begin position="73"/>
        <end position="206"/>
    </location>
</feature>
<dbReference type="Pfam" id="PF18126">
    <property type="entry name" value="Mitoc_mL59"/>
    <property type="match status" value="1"/>
</dbReference>
<keyword evidence="4" id="KW-1185">Reference proteome</keyword>
<protein>
    <recommendedName>
        <fullName evidence="2">Large ribosomal subunit protein mL59 domain-containing protein</fullName>
    </recommendedName>
</protein>
<dbReference type="EMBL" id="AMBO01000234">
    <property type="protein sequence ID" value="EKD04141.1"/>
    <property type="molecule type" value="Genomic_DNA"/>
</dbReference>
<proteinExistence type="predicted"/>
<evidence type="ECO:0000313" key="3">
    <source>
        <dbReference type="EMBL" id="EKD04141.1"/>
    </source>
</evidence>